<dbReference type="FunFam" id="3.20.20.80:FF:000242">
    <property type="entry name" value="Glycogen debranching enzyme Gdb1, putative"/>
    <property type="match status" value="1"/>
</dbReference>
<dbReference type="NCBIfam" id="TIGR01531">
    <property type="entry name" value="glyc_debranch"/>
    <property type="match status" value="1"/>
</dbReference>
<dbReference type="InterPro" id="IPR012341">
    <property type="entry name" value="6hp_glycosidase-like_sf"/>
</dbReference>
<dbReference type="FunFam" id="1.50.10.10:FF:000039">
    <property type="entry name" value="Glycogen debranching enzyme Gdb1, putative"/>
    <property type="match status" value="1"/>
</dbReference>
<evidence type="ECO:0000256" key="5">
    <source>
        <dbReference type="ARBA" id="ARBA00012560"/>
    </source>
</evidence>
<proteinExistence type="inferred from homology"/>
<evidence type="ECO:0000256" key="13">
    <source>
        <dbReference type="ARBA" id="ARBA00023268"/>
    </source>
</evidence>
<evidence type="ECO:0000256" key="3">
    <source>
        <dbReference type="ARBA" id="ARBA00003530"/>
    </source>
</evidence>
<comment type="catalytic activity">
    <reaction evidence="2">
        <text>Hydrolysis of (1-&gt;6)-alpha-D-glucosidic branch linkages in glycogen phosphorylase limit dextrin.</text>
        <dbReference type="EC" id="3.2.1.33"/>
    </reaction>
</comment>
<comment type="function">
    <text evidence="3">Multifunctional enzyme acting as 1,4-alpha-D-glucan:1,4-alpha-D-glucan 4-alpha-D-glycosyltransferase and amylo-1,6-glucosidase in glycogen degradation.</text>
</comment>
<dbReference type="GO" id="GO:0004134">
    <property type="term" value="F:4-alpha-glucanotransferase activity"/>
    <property type="evidence" value="ECO:0007669"/>
    <property type="project" value="UniProtKB-EC"/>
</dbReference>
<dbReference type="GO" id="GO:0005737">
    <property type="term" value="C:cytoplasm"/>
    <property type="evidence" value="ECO:0007669"/>
    <property type="project" value="UniProtKB-SubCell"/>
</dbReference>
<comment type="similarity">
    <text evidence="15">Belongs to the glycogen debranching enzyme family.</text>
</comment>
<keyword evidence="22" id="KW-1185">Reference proteome</keyword>
<dbReference type="InterPro" id="IPR029436">
    <property type="entry name" value="AGL_euk_N"/>
</dbReference>
<evidence type="ECO:0000256" key="7">
    <source>
        <dbReference type="ARBA" id="ARBA00020723"/>
    </source>
</evidence>
<evidence type="ECO:0000259" key="18">
    <source>
        <dbReference type="Pfam" id="PF14699"/>
    </source>
</evidence>
<evidence type="ECO:0000256" key="1">
    <source>
        <dbReference type="ARBA" id="ARBA00000439"/>
    </source>
</evidence>
<dbReference type="CDD" id="cd11327">
    <property type="entry name" value="AmyAc_Glg_debranch_2"/>
    <property type="match status" value="1"/>
</dbReference>
<evidence type="ECO:0000259" key="20">
    <source>
        <dbReference type="Pfam" id="PF14702"/>
    </source>
</evidence>
<evidence type="ECO:0000256" key="6">
    <source>
        <dbReference type="ARBA" id="ARBA00012778"/>
    </source>
</evidence>
<sequence length="1544" mass="176136">MMKDRVMLLRLSDSGEPLVSCSYGLGVLTLPSMPPTSSDSMPLFTVRLLVGAGSPVARDGLVWHNCPPDHVTPFQRNKFYKKVIESSFHRDDLIDLEVFKPGSYSFYLSFRNDKEELETTRKFYFVVPPVLHINGHFTQLNSIALQSVVSKWMGKDWDSVFEQIAAKKYNMVHFTPLQRRGMSNSPYSIYDQLEFDPDFFQDASQVEKMVKRLHTKYGMLSLTDVVFNHTANNSPWLREHPEAGYNFETAPHLIAAIELDQALLDFSGRLTELGYPTELKNTDDLCLVMEGIKSHVIEGMKLWEYYVVDIEKTIDQVKMMWEIPCSDDAIDIPKDILGDNLVQVAQFIRDHLTDEKFGTLGKRNGNSLYVSKFVAVLKSLYGETWDDLLLNKMRKILNEVNLPLYAQYDDDVSEILEQLFNRIKYLRIDDHGPKQGPITSQAPLTEPYFTRFKDINGKDYALANNGWIWNGNPLVDFASDKSRAYLRREVIVWGDCVKLRYGRGPQDSPYLWERMSKYVEINARIFDGFRIDNCHSTPLHVGEYFLDLAREVNPNLYVVAELFSGSETMDCLFVERLGISSLIREAMQAWSEEELSRLVHRHGGRPVGSYKFLPLKNFPYPADLNLGRNFKLQANNGELSTSEVIIPKILTATPPHALFMDCTHDNEMPNQKRTVEDTLPNAALVAFCSSAIGSVYGYDEIFPKLLDLVQEKRIYDVKPGIGISKVKAKLNEIRFEVSKLSVDIEDAEMHVHHDGQYITFHRTDAKSGRGWFLIARTKFHESAEDQPLPLTQLSHTTCKFKFAYSLRKTGDLPVDDQYIRGIPTELREIHGVEVDFDEEKKLSTIKLNENFPQGSIAVFQTQQIGVDETLDHFIRSGAIDATAKVNLESLNAILYRSEPEEYDVSDGKAGAYDIPHYGKLVYCGLEGWVSVLQPIIFSNDLAHPLSDNLRNGFWALDYIVNRLDYYTHEAGISEVRKWLQDRTDRIRSIPYYLVPSYFALIVGVLYGCCRLRAMQLMSDNIGKSTTFVQSLSLTSIQMVSRMKSTSILPTENVPAMAAGLPHFSSNFMRCWGRDVFISLRGLLLATGRFDEAKNHILAFAKTLKHGLIPNLLDAGRNPRYNARDAAWFFLQAIQDYINIVPQGELILKEQVTRRFPLDDTYIPFDDPKAFSYSSSVEEIIFEILSRHAKGIKYREANAGPNLDRVMKDEGFNVEIHVDWSTGLIHGGSQFNCGTWMDKMGESEKAGSVGIPGTPRDGAAIEINGLLKSALRFVIALNKAGNFRYTEVERADGTKITFVDWNNLLQENFEKKFYIPQDPSDDPKYDINPKIVNRRGIYKDLYRSGKPYEDYQLRPNFAIAMTVAPELFTSKFAAHAINVADQVLGGPIGMRTLDPSDYNYRPYYNNGEDSDDFATSKGRNYHQGPEWVWLYGYFLRAYHHFNFITDPRAQNAPKTKPSSFLYQQLYSRMVKHTEWIADSPWAGITELTNKDGQLCNDSSPTQAWSTACLLDVFYDMWSSYEDIDQPDQPDQTFLADQLALADQLI</sequence>
<evidence type="ECO:0000256" key="11">
    <source>
        <dbReference type="ARBA" id="ARBA00022801"/>
    </source>
</evidence>
<dbReference type="Gene3D" id="1.50.10.10">
    <property type="match status" value="1"/>
</dbReference>
<dbReference type="FunFam" id="3.20.20.80:FF:000070">
    <property type="entry name" value="GDB1p Glycogen debranching enzyme"/>
    <property type="match status" value="1"/>
</dbReference>
<feature type="domain" description="Eukaryotic glycogen debranching enzyme N-terminal" evidence="18">
    <location>
        <begin position="46"/>
        <end position="134"/>
    </location>
</feature>
<keyword evidence="14" id="KW-0326">Glycosidase</keyword>
<dbReference type="GO" id="GO:0004135">
    <property type="term" value="F:amylo-alpha-1,6-glucosidase activity"/>
    <property type="evidence" value="ECO:0007669"/>
    <property type="project" value="UniProtKB-EC"/>
</dbReference>
<evidence type="ECO:0000256" key="16">
    <source>
        <dbReference type="ARBA" id="ARBA00031477"/>
    </source>
</evidence>
<dbReference type="Gene3D" id="3.20.20.80">
    <property type="entry name" value="Glycosidases"/>
    <property type="match status" value="2"/>
</dbReference>
<evidence type="ECO:0000256" key="8">
    <source>
        <dbReference type="ARBA" id="ARBA00022490"/>
    </source>
</evidence>
<dbReference type="SUPFAM" id="SSF48208">
    <property type="entry name" value="Six-hairpin glycosidases"/>
    <property type="match status" value="1"/>
</dbReference>
<evidence type="ECO:0000256" key="15">
    <source>
        <dbReference type="ARBA" id="ARBA00025780"/>
    </source>
</evidence>
<dbReference type="Proteomes" id="UP000510647">
    <property type="component" value="Chromosome 1"/>
</dbReference>
<dbReference type="InterPro" id="IPR006421">
    <property type="entry name" value="Glycogen_debranch_met"/>
</dbReference>
<keyword evidence="11" id="KW-0378">Hydrolase</keyword>
<keyword evidence="9" id="KW-0328">Glycosyltransferase</keyword>
<dbReference type="Pfam" id="PF14702">
    <property type="entry name" value="hGDE_central"/>
    <property type="match status" value="1"/>
</dbReference>
<dbReference type="InterPro" id="IPR032792">
    <property type="entry name" value="AGL_glucanoTrfase"/>
</dbReference>
<evidence type="ECO:0000256" key="2">
    <source>
        <dbReference type="ARBA" id="ARBA00000927"/>
    </source>
</evidence>
<evidence type="ECO:0000256" key="9">
    <source>
        <dbReference type="ARBA" id="ARBA00022676"/>
    </source>
</evidence>
<dbReference type="Pfam" id="PF06202">
    <property type="entry name" value="GDE_C"/>
    <property type="match status" value="1"/>
</dbReference>
<feature type="domain" description="Glycogen debranching enzyme glucanotransferase" evidence="19">
    <location>
        <begin position="139"/>
        <end position="557"/>
    </location>
</feature>
<comment type="catalytic activity">
    <reaction evidence="1">
        <text>Transfers a segment of a (1-&gt;4)-alpha-D-glucan to a new position in an acceptor, which may be glucose or a (1-&gt;4)-alpha-D-glucan.</text>
        <dbReference type="EC" id="2.4.1.25"/>
    </reaction>
</comment>
<organism evidence="21 22">
    <name type="scientific">Torulaspora globosa</name>
    <dbReference type="NCBI Taxonomy" id="48254"/>
    <lineage>
        <taxon>Eukaryota</taxon>
        <taxon>Fungi</taxon>
        <taxon>Dikarya</taxon>
        <taxon>Ascomycota</taxon>
        <taxon>Saccharomycotina</taxon>
        <taxon>Saccharomycetes</taxon>
        <taxon>Saccharomycetales</taxon>
        <taxon>Saccharomycetaceae</taxon>
        <taxon>Torulaspora</taxon>
    </lineage>
</organism>
<feature type="domain" description="Glycogen debranching enzyme C-terminal" evidence="17">
    <location>
        <begin position="1034"/>
        <end position="1509"/>
    </location>
</feature>
<dbReference type="InterPro" id="IPR032790">
    <property type="entry name" value="GDE_C"/>
</dbReference>
<keyword evidence="8" id="KW-0963">Cytoplasm</keyword>
<dbReference type="EC" id="3.2.1.33" evidence="6"/>
<evidence type="ECO:0000256" key="14">
    <source>
        <dbReference type="ARBA" id="ARBA00023295"/>
    </source>
</evidence>
<dbReference type="GO" id="GO:0005978">
    <property type="term" value="P:glycogen biosynthetic process"/>
    <property type="evidence" value="ECO:0007669"/>
    <property type="project" value="UniProtKB-KW"/>
</dbReference>
<dbReference type="GO" id="GO:0005980">
    <property type="term" value="P:glycogen catabolic process"/>
    <property type="evidence" value="ECO:0007669"/>
    <property type="project" value="InterPro"/>
</dbReference>
<evidence type="ECO:0000259" key="17">
    <source>
        <dbReference type="Pfam" id="PF06202"/>
    </source>
</evidence>
<evidence type="ECO:0000256" key="10">
    <source>
        <dbReference type="ARBA" id="ARBA00022679"/>
    </source>
</evidence>
<dbReference type="OrthoDB" id="10248904at2759"/>
<keyword evidence="13" id="KW-0511">Multifunctional enzyme</keyword>
<protein>
    <recommendedName>
        <fullName evidence="7">Glycogen debranching enzyme</fullName>
        <ecNumber evidence="5">2.4.1.25</ecNumber>
        <ecNumber evidence="6">3.2.1.33</ecNumber>
    </recommendedName>
    <alternativeName>
        <fullName evidence="16">Glycogen debrancher</fullName>
    </alternativeName>
</protein>
<feature type="domain" description="Glycogen debranching enzyme central" evidence="20">
    <location>
        <begin position="722"/>
        <end position="963"/>
    </location>
</feature>
<dbReference type="PANTHER" id="PTHR10569:SF2">
    <property type="entry name" value="GLYCOGEN DEBRANCHING ENZYME"/>
    <property type="match status" value="1"/>
</dbReference>
<evidence type="ECO:0000256" key="12">
    <source>
        <dbReference type="ARBA" id="ARBA00023056"/>
    </source>
</evidence>
<dbReference type="SUPFAM" id="SSF51445">
    <property type="entry name" value="(Trans)glycosidases"/>
    <property type="match status" value="1"/>
</dbReference>
<name>A0A7H9HMU5_9SACH</name>
<evidence type="ECO:0000313" key="22">
    <source>
        <dbReference type="Proteomes" id="UP000510647"/>
    </source>
</evidence>
<dbReference type="Pfam" id="PF14701">
    <property type="entry name" value="hDGE_amylase"/>
    <property type="match status" value="1"/>
</dbReference>
<evidence type="ECO:0000256" key="4">
    <source>
        <dbReference type="ARBA" id="ARBA00004496"/>
    </source>
</evidence>
<evidence type="ECO:0000259" key="19">
    <source>
        <dbReference type="Pfam" id="PF14701"/>
    </source>
</evidence>
<keyword evidence="12" id="KW-0320">Glycogen biosynthesis</keyword>
<comment type="subcellular location">
    <subcellularLocation>
        <location evidence="4">Cytoplasm</location>
    </subcellularLocation>
</comment>
<dbReference type="EC" id="2.4.1.25" evidence="5"/>
<keyword evidence="10" id="KW-0808">Transferase</keyword>
<dbReference type="InterPro" id="IPR008928">
    <property type="entry name" value="6-hairpin_glycosidase_sf"/>
</dbReference>
<dbReference type="PANTHER" id="PTHR10569">
    <property type="entry name" value="GLYCOGEN DEBRANCHING ENZYME"/>
    <property type="match status" value="1"/>
</dbReference>
<dbReference type="EMBL" id="CP059267">
    <property type="protein sequence ID" value="QLQ78640.1"/>
    <property type="molecule type" value="Genomic_DNA"/>
</dbReference>
<gene>
    <name evidence="21" type="ORF">HG537_0A08880</name>
</gene>
<dbReference type="InterPro" id="IPR032788">
    <property type="entry name" value="AGL_central"/>
</dbReference>
<evidence type="ECO:0000313" key="21">
    <source>
        <dbReference type="EMBL" id="QLQ78640.1"/>
    </source>
</evidence>
<dbReference type="Pfam" id="PF14699">
    <property type="entry name" value="hGDE_N"/>
    <property type="match status" value="1"/>
</dbReference>
<dbReference type="InterPro" id="IPR017853">
    <property type="entry name" value="GH"/>
</dbReference>
<reference evidence="21 22" key="1">
    <citation type="submission" date="2020-06" db="EMBL/GenBank/DDBJ databases">
        <title>The yeast mating-type switching endonuclease HO is a domesticated member of an unorthodox homing genetic element family.</title>
        <authorList>
            <person name="Coughlan A.Y."/>
            <person name="Lombardi L."/>
            <person name="Braun-Galleani S."/>
            <person name="Martos A.R."/>
            <person name="Galeote V."/>
            <person name="Bigey F."/>
            <person name="Dequin S."/>
            <person name="Byrne K.P."/>
            <person name="Wolfe K.H."/>
        </authorList>
    </citation>
    <scope>NUCLEOTIDE SEQUENCE [LARGE SCALE GENOMIC DNA]</scope>
    <source>
        <strain evidence="21 22">CBS2947</strain>
    </source>
</reference>
<accession>A0A7H9HMU5</accession>
<dbReference type="InterPro" id="IPR010401">
    <property type="entry name" value="AGL/Gdb1"/>
</dbReference>